<protein>
    <recommendedName>
        <fullName evidence="4">Restriction endonuclease type IV Mrr domain-containing protein</fullName>
    </recommendedName>
</protein>
<organism evidence="2 3">
    <name type="scientific">Epicoccum nigrum</name>
    <name type="common">Soil fungus</name>
    <name type="synonym">Epicoccum purpurascens</name>
    <dbReference type="NCBI Taxonomy" id="105696"/>
    <lineage>
        <taxon>Eukaryota</taxon>
        <taxon>Fungi</taxon>
        <taxon>Dikarya</taxon>
        <taxon>Ascomycota</taxon>
        <taxon>Pezizomycotina</taxon>
        <taxon>Dothideomycetes</taxon>
        <taxon>Pleosporomycetidae</taxon>
        <taxon>Pleosporales</taxon>
        <taxon>Pleosporineae</taxon>
        <taxon>Didymellaceae</taxon>
        <taxon>Epicoccum</taxon>
    </lineage>
</organism>
<feature type="signal peptide" evidence="1">
    <location>
        <begin position="1"/>
        <end position="20"/>
    </location>
</feature>
<evidence type="ECO:0000313" key="3">
    <source>
        <dbReference type="Proteomes" id="UP000193240"/>
    </source>
</evidence>
<dbReference type="Proteomes" id="UP000193240">
    <property type="component" value="Unassembled WGS sequence"/>
</dbReference>
<gene>
    <name evidence="2" type="ORF">B5807_10110</name>
</gene>
<accession>A0A1Y2LWA7</accession>
<sequence length="190" mass="20854">MKSLVTLLSTAALLASCVSTAPISIARWAKRPDIKEEVQRVCATNGGWEAWAQYSFKNAFVKSFQFGEETSIRELPDVFRDDKRADFVLPATKALKGMIIELKYKNKGKQNGAAVVPTVGKDKDRKYSVKAAYQEYTFVTLAMAYSVEAEAALVKIASCLSPEEGIRIRIRVTISINVGIGIGIDMGLLV</sequence>
<evidence type="ECO:0000256" key="1">
    <source>
        <dbReference type="SAM" id="SignalP"/>
    </source>
</evidence>
<proteinExistence type="predicted"/>
<dbReference type="AlphaFoldDB" id="A0A1Y2LWA7"/>
<feature type="chain" id="PRO_5012101612" description="Restriction endonuclease type IV Mrr domain-containing protein" evidence="1">
    <location>
        <begin position="21"/>
        <end position="190"/>
    </location>
</feature>
<evidence type="ECO:0008006" key="4">
    <source>
        <dbReference type="Google" id="ProtNLM"/>
    </source>
</evidence>
<dbReference type="InParanoid" id="A0A1Y2LWA7"/>
<keyword evidence="3" id="KW-1185">Reference proteome</keyword>
<dbReference type="EMBL" id="KZ107849">
    <property type="protein sequence ID" value="OSS47238.1"/>
    <property type="molecule type" value="Genomic_DNA"/>
</dbReference>
<dbReference type="PROSITE" id="PS51257">
    <property type="entry name" value="PROKAR_LIPOPROTEIN"/>
    <property type="match status" value="1"/>
</dbReference>
<reference evidence="2 3" key="1">
    <citation type="journal article" date="2017" name="Genome Announc.">
        <title>Genome sequence of the saprophytic ascomycete Epicoccum nigrum ICMP 19927 strain isolated from New Zealand.</title>
        <authorList>
            <person name="Fokin M."/>
            <person name="Fleetwood D."/>
            <person name="Weir B.S."/>
            <person name="Villas-Boas S.G."/>
        </authorList>
    </citation>
    <scope>NUCLEOTIDE SEQUENCE [LARGE SCALE GENOMIC DNA]</scope>
    <source>
        <strain evidence="2 3">ICMP 19927</strain>
    </source>
</reference>
<evidence type="ECO:0000313" key="2">
    <source>
        <dbReference type="EMBL" id="OSS47238.1"/>
    </source>
</evidence>
<name>A0A1Y2LWA7_EPING</name>
<keyword evidence="1" id="KW-0732">Signal</keyword>